<dbReference type="EMBL" id="ACIO01000141">
    <property type="protein sequence ID" value="EFC99926.1"/>
    <property type="molecule type" value="Genomic_DNA"/>
</dbReference>
<dbReference type="AlphaFoldDB" id="D3AE47"/>
<name>D3AE47_9FIRM</name>
<evidence type="ECO:0000313" key="2">
    <source>
        <dbReference type="EMBL" id="EFC99926.1"/>
    </source>
</evidence>
<dbReference type="Proteomes" id="UP000004968">
    <property type="component" value="Unassembled WGS sequence"/>
</dbReference>
<keyword evidence="1" id="KW-0472">Membrane</keyword>
<keyword evidence="1" id="KW-1133">Transmembrane helix</keyword>
<gene>
    <name evidence="2" type="ORF">CLOSTHATH_01876</name>
</gene>
<reference evidence="2 3" key="1">
    <citation type="submission" date="2010-01" db="EMBL/GenBank/DDBJ databases">
        <authorList>
            <person name="Weinstock G."/>
            <person name="Sodergren E."/>
            <person name="Clifton S."/>
            <person name="Fulton L."/>
            <person name="Fulton B."/>
            <person name="Courtney L."/>
            <person name="Fronick C."/>
            <person name="Harrison M."/>
            <person name="Strong C."/>
            <person name="Farmer C."/>
            <person name="Delahaunty K."/>
            <person name="Markovic C."/>
            <person name="Hall O."/>
            <person name="Minx P."/>
            <person name="Tomlinson C."/>
            <person name="Mitreva M."/>
            <person name="Nelson J."/>
            <person name="Hou S."/>
            <person name="Wollam A."/>
            <person name="Pepin K.H."/>
            <person name="Johnson M."/>
            <person name="Bhonagiri V."/>
            <person name="Nash W.E."/>
            <person name="Warren W."/>
            <person name="Chinwalla A."/>
            <person name="Mardis E.R."/>
            <person name="Wilson R.K."/>
        </authorList>
    </citation>
    <scope>NUCLEOTIDE SEQUENCE [LARGE SCALE GENOMIC DNA]</scope>
    <source>
        <strain evidence="2 3">DSM 13479</strain>
    </source>
</reference>
<keyword evidence="1" id="KW-0812">Transmembrane</keyword>
<proteinExistence type="predicted"/>
<protein>
    <submittedName>
        <fullName evidence="2">Uncharacterized protein</fullName>
    </submittedName>
</protein>
<accession>D3AE47</accession>
<dbReference type="HOGENOM" id="CLU_3271235_0_0_9"/>
<evidence type="ECO:0000313" key="3">
    <source>
        <dbReference type="Proteomes" id="UP000004968"/>
    </source>
</evidence>
<evidence type="ECO:0000256" key="1">
    <source>
        <dbReference type="SAM" id="Phobius"/>
    </source>
</evidence>
<sequence>MISKKKGKSKWKPSYYVSDIAAASLSVITTTGFFALQQTIA</sequence>
<organism evidence="2 3">
    <name type="scientific">Hungatella hathewayi DSM 13479</name>
    <dbReference type="NCBI Taxonomy" id="566550"/>
    <lineage>
        <taxon>Bacteria</taxon>
        <taxon>Bacillati</taxon>
        <taxon>Bacillota</taxon>
        <taxon>Clostridia</taxon>
        <taxon>Lachnospirales</taxon>
        <taxon>Lachnospiraceae</taxon>
        <taxon>Hungatella</taxon>
    </lineage>
</organism>
<feature type="transmembrane region" description="Helical" evidence="1">
    <location>
        <begin position="20"/>
        <end position="40"/>
    </location>
</feature>
<comment type="caution">
    <text evidence="2">The sequence shown here is derived from an EMBL/GenBank/DDBJ whole genome shotgun (WGS) entry which is preliminary data.</text>
</comment>